<protein>
    <submittedName>
        <fullName evidence="2">BnaC03g60690D protein</fullName>
    </submittedName>
</protein>
<dbReference type="Gramene" id="CDY39459">
    <property type="protein sequence ID" value="CDY39459"/>
    <property type="gene ID" value="GSBRNA2T00067933001"/>
</dbReference>
<reference evidence="2 3" key="1">
    <citation type="journal article" date="2014" name="Science">
        <title>Plant genetics. Early allopolyploid evolution in the post-Neolithic Brassica napus oilseed genome.</title>
        <authorList>
            <person name="Chalhoub B."/>
            <person name="Denoeud F."/>
            <person name="Liu S."/>
            <person name="Parkin I.A."/>
            <person name="Tang H."/>
            <person name="Wang X."/>
            <person name="Chiquet J."/>
            <person name="Belcram H."/>
            <person name="Tong C."/>
            <person name="Samans B."/>
            <person name="Correa M."/>
            <person name="Da Silva C."/>
            <person name="Just J."/>
            <person name="Falentin C."/>
            <person name="Koh C.S."/>
            <person name="Le Clainche I."/>
            <person name="Bernard M."/>
            <person name="Bento P."/>
            <person name="Noel B."/>
            <person name="Labadie K."/>
            <person name="Alberti A."/>
            <person name="Charles M."/>
            <person name="Arnaud D."/>
            <person name="Guo H."/>
            <person name="Daviaud C."/>
            <person name="Alamery S."/>
            <person name="Jabbari K."/>
            <person name="Zhao M."/>
            <person name="Edger P.P."/>
            <person name="Chelaifa H."/>
            <person name="Tack D."/>
            <person name="Lassalle G."/>
            <person name="Mestiri I."/>
            <person name="Schnel N."/>
            <person name="Le Paslier M.C."/>
            <person name="Fan G."/>
            <person name="Renault V."/>
            <person name="Bayer P.E."/>
            <person name="Golicz A.A."/>
            <person name="Manoli S."/>
            <person name="Lee T.H."/>
            <person name="Thi V.H."/>
            <person name="Chalabi S."/>
            <person name="Hu Q."/>
            <person name="Fan C."/>
            <person name="Tollenaere R."/>
            <person name="Lu Y."/>
            <person name="Battail C."/>
            <person name="Shen J."/>
            <person name="Sidebottom C.H."/>
            <person name="Wang X."/>
            <person name="Canaguier A."/>
            <person name="Chauveau A."/>
            <person name="Berard A."/>
            <person name="Deniot G."/>
            <person name="Guan M."/>
            <person name="Liu Z."/>
            <person name="Sun F."/>
            <person name="Lim Y.P."/>
            <person name="Lyons E."/>
            <person name="Town C.D."/>
            <person name="Bancroft I."/>
            <person name="Wang X."/>
            <person name="Meng J."/>
            <person name="Ma J."/>
            <person name="Pires J.C."/>
            <person name="King G.J."/>
            <person name="Brunel D."/>
            <person name="Delourme R."/>
            <person name="Renard M."/>
            <person name="Aury J.M."/>
            <person name="Adams K.L."/>
            <person name="Batley J."/>
            <person name="Snowdon R.J."/>
            <person name="Tost J."/>
            <person name="Edwards D."/>
            <person name="Zhou Y."/>
            <person name="Hua W."/>
            <person name="Sharpe A.G."/>
            <person name="Paterson A.H."/>
            <person name="Guan C."/>
            <person name="Wincker P."/>
        </authorList>
    </citation>
    <scope>NUCLEOTIDE SEQUENCE [LARGE SCALE GENOMIC DNA]</scope>
    <source>
        <strain evidence="3">cv. Darmor-bzh</strain>
    </source>
</reference>
<dbReference type="InterPro" id="IPR024752">
    <property type="entry name" value="Myb/SANT-like_dom"/>
</dbReference>
<accession>A0A078HQ09</accession>
<dbReference type="EMBL" id="LK032448">
    <property type="protein sequence ID" value="CDY39459.1"/>
    <property type="molecule type" value="Genomic_DNA"/>
</dbReference>
<dbReference type="Proteomes" id="UP000028999">
    <property type="component" value="Unassembled WGS sequence"/>
</dbReference>
<evidence type="ECO:0000259" key="1">
    <source>
        <dbReference type="Pfam" id="PF12776"/>
    </source>
</evidence>
<dbReference type="PaxDb" id="3708-A0A078HQ09"/>
<name>A0A078HQ09_BRANA</name>
<sequence>MRLICLGSVLFQCTVSWLCLDLVSIYKHLYIMRTGRRSLKFKPSPSSDPLKLTFSSSDPLKLTLFNCLCSSQAHSLPLFLSLFKMSKDTWTPEEVRYFFELYAEERRKGNRTTSMNKIGKQNIIEAFEKRFKKGFLDWSLLKNKYDTSRKNSDPLKLTLFSKTVHVPLKLTLSSSDPLKLTLFSKTVSVPLKLTLYRCSSHFLRCQKM</sequence>
<organism evidence="2 3">
    <name type="scientific">Brassica napus</name>
    <name type="common">Rape</name>
    <dbReference type="NCBI Taxonomy" id="3708"/>
    <lineage>
        <taxon>Eukaryota</taxon>
        <taxon>Viridiplantae</taxon>
        <taxon>Streptophyta</taxon>
        <taxon>Embryophyta</taxon>
        <taxon>Tracheophyta</taxon>
        <taxon>Spermatophyta</taxon>
        <taxon>Magnoliopsida</taxon>
        <taxon>eudicotyledons</taxon>
        <taxon>Gunneridae</taxon>
        <taxon>Pentapetalae</taxon>
        <taxon>rosids</taxon>
        <taxon>malvids</taxon>
        <taxon>Brassicales</taxon>
        <taxon>Brassicaceae</taxon>
        <taxon>Brassiceae</taxon>
        <taxon>Brassica</taxon>
    </lineage>
</organism>
<evidence type="ECO:0000313" key="2">
    <source>
        <dbReference type="EMBL" id="CDY39459.1"/>
    </source>
</evidence>
<evidence type="ECO:0000313" key="3">
    <source>
        <dbReference type="Proteomes" id="UP000028999"/>
    </source>
</evidence>
<proteinExistence type="predicted"/>
<keyword evidence="3" id="KW-1185">Reference proteome</keyword>
<dbReference type="Pfam" id="PF12776">
    <property type="entry name" value="Myb_DNA-bind_3"/>
    <property type="match status" value="1"/>
</dbReference>
<gene>
    <name evidence="2" type="primary">BnaC03g60690D</name>
    <name evidence="2" type="ORF">GSBRNA2T00067933001</name>
</gene>
<dbReference type="AlphaFoldDB" id="A0A078HQ09"/>
<feature type="domain" description="Myb/SANT-like" evidence="1">
    <location>
        <begin position="89"/>
        <end position="151"/>
    </location>
</feature>